<accession>A0A915KJX0</accession>
<feature type="region of interest" description="Disordered" evidence="1">
    <location>
        <begin position="264"/>
        <end position="288"/>
    </location>
</feature>
<evidence type="ECO:0000313" key="2">
    <source>
        <dbReference type="Proteomes" id="UP000887565"/>
    </source>
</evidence>
<dbReference type="Proteomes" id="UP000887565">
    <property type="component" value="Unplaced"/>
</dbReference>
<protein>
    <submittedName>
        <fullName evidence="3">Uncharacterized protein</fullName>
    </submittedName>
</protein>
<sequence length="288" mass="33114">MNDAIGFFRINQLENSANIARIGKSSVGLSDVADAKNFAIKILAGKTKTVIYHHRLNNSLLWLLFSHCDQLKSVYDFQLKNKLLVRIALQRKLTSDIRTQVPKSASLMCPEALISILSVKEDGAVWIMRKALYKFVCTKNNMCRFGCSTNIAECLGLRSYIIGHHTTCNDSARMGGRSTVLEGEGYHWKFFNIQPTSERGREVWMVKAEIRITPIRKYCLASTTTKKYQKTIKFQTLEYCSHFTIGYEIAFRCGYRHRRVDAHKSKKDEEKKYHPENHLHQARLAKDS</sequence>
<reference evidence="3" key="1">
    <citation type="submission" date="2022-11" db="UniProtKB">
        <authorList>
            <consortium name="WormBaseParasite"/>
        </authorList>
    </citation>
    <scope>IDENTIFICATION</scope>
</reference>
<evidence type="ECO:0000256" key="1">
    <source>
        <dbReference type="SAM" id="MobiDB-lite"/>
    </source>
</evidence>
<proteinExistence type="predicted"/>
<organism evidence="2 3">
    <name type="scientific">Romanomermis culicivorax</name>
    <name type="common">Nematode worm</name>
    <dbReference type="NCBI Taxonomy" id="13658"/>
    <lineage>
        <taxon>Eukaryota</taxon>
        <taxon>Metazoa</taxon>
        <taxon>Ecdysozoa</taxon>
        <taxon>Nematoda</taxon>
        <taxon>Enoplea</taxon>
        <taxon>Dorylaimia</taxon>
        <taxon>Mermithida</taxon>
        <taxon>Mermithoidea</taxon>
        <taxon>Mermithidae</taxon>
        <taxon>Romanomermis</taxon>
    </lineage>
</organism>
<keyword evidence="2" id="KW-1185">Reference proteome</keyword>
<evidence type="ECO:0000313" key="3">
    <source>
        <dbReference type="WBParaSite" id="nRc.2.0.1.t38722-RA"/>
    </source>
</evidence>
<dbReference type="AlphaFoldDB" id="A0A915KJX0"/>
<dbReference type="WBParaSite" id="nRc.2.0.1.t38722-RA">
    <property type="protein sequence ID" value="nRc.2.0.1.t38722-RA"/>
    <property type="gene ID" value="nRc.2.0.1.g38722"/>
</dbReference>
<name>A0A915KJX0_ROMCU</name>